<protein>
    <recommendedName>
        <fullName evidence="6">Dimethylarginine dimethylaminohydrolase</fullName>
    </recommendedName>
</protein>
<dbReference type="PANTHER" id="PTHR12737">
    <property type="entry name" value="DIMETHYLARGININE DIMETHYLAMINOHYDROLASE"/>
    <property type="match status" value="1"/>
</dbReference>
<name>A0ABP8A401_9MICO</name>
<keyword evidence="3" id="KW-1133">Transmembrane helix</keyword>
<comment type="similarity">
    <text evidence="1">Belongs to the DDAH family.</text>
</comment>
<reference evidence="5" key="1">
    <citation type="journal article" date="2019" name="Int. J. Syst. Evol. Microbiol.">
        <title>The Global Catalogue of Microorganisms (GCM) 10K type strain sequencing project: providing services to taxonomists for standard genome sequencing and annotation.</title>
        <authorList>
            <consortium name="The Broad Institute Genomics Platform"/>
            <consortium name="The Broad Institute Genome Sequencing Center for Infectious Disease"/>
            <person name="Wu L."/>
            <person name="Ma J."/>
        </authorList>
    </citation>
    <scope>NUCLEOTIDE SEQUENCE [LARGE SCALE GENOMIC DNA]</scope>
    <source>
        <strain evidence="5">JCM 17591</strain>
    </source>
</reference>
<evidence type="ECO:0000256" key="3">
    <source>
        <dbReference type="SAM" id="Phobius"/>
    </source>
</evidence>
<dbReference type="SUPFAM" id="SSF55909">
    <property type="entry name" value="Pentein"/>
    <property type="match status" value="1"/>
</dbReference>
<comment type="caution">
    <text evidence="4">The sequence shown here is derived from an EMBL/GenBank/DDBJ whole genome shotgun (WGS) entry which is preliminary data.</text>
</comment>
<evidence type="ECO:0000313" key="4">
    <source>
        <dbReference type="EMBL" id="GAA4177299.1"/>
    </source>
</evidence>
<dbReference type="Proteomes" id="UP001501079">
    <property type="component" value="Unassembled WGS sequence"/>
</dbReference>
<evidence type="ECO:0000256" key="2">
    <source>
        <dbReference type="ARBA" id="ARBA00022801"/>
    </source>
</evidence>
<evidence type="ECO:0000256" key="1">
    <source>
        <dbReference type="ARBA" id="ARBA00008532"/>
    </source>
</evidence>
<keyword evidence="3" id="KW-0812">Transmembrane</keyword>
<dbReference type="RefSeq" id="WP_344755069.1">
    <property type="nucleotide sequence ID" value="NZ_BAABBW010000004.1"/>
</dbReference>
<evidence type="ECO:0008006" key="6">
    <source>
        <dbReference type="Google" id="ProtNLM"/>
    </source>
</evidence>
<keyword evidence="3" id="KW-0472">Membrane</keyword>
<feature type="transmembrane region" description="Helical" evidence="3">
    <location>
        <begin position="52"/>
        <end position="69"/>
    </location>
</feature>
<gene>
    <name evidence="4" type="ORF">GCM10022287_25910</name>
</gene>
<dbReference type="InterPro" id="IPR033199">
    <property type="entry name" value="DDAH-like"/>
</dbReference>
<feature type="transmembrane region" description="Helical" evidence="3">
    <location>
        <begin position="76"/>
        <end position="98"/>
    </location>
</feature>
<keyword evidence="2" id="KW-0378">Hydrolase</keyword>
<keyword evidence="5" id="KW-1185">Reference proteome</keyword>
<dbReference type="EMBL" id="BAABBW010000004">
    <property type="protein sequence ID" value="GAA4177299.1"/>
    <property type="molecule type" value="Genomic_DNA"/>
</dbReference>
<accession>A0ABP8A401</accession>
<dbReference type="Gene3D" id="3.75.10.10">
    <property type="entry name" value="L-arginine/glycine Amidinotransferase, Chain A"/>
    <property type="match status" value="1"/>
</dbReference>
<feature type="transmembrane region" description="Helical" evidence="3">
    <location>
        <begin position="110"/>
        <end position="128"/>
    </location>
</feature>
<sequence>MTTPWSRRLTASFFAALATTVVAYAATVLAFFLVDSASSLSLQTLLPLAENFALPALVLLIIAFIAGLIDAFASWWGALLAGLVGGLLGAAAGGLSIAHGDVVKILDQVVAFYFLFIVAAAVTGALLGRRVWRAWIGRPATKGRVAFVRIPSAKLADGIVTNQPRVLVDRDAADKQWDDYVSALTGAGWQIVEVAAADNQPDAVFVEDAAVVLSPSVAVLTRPGAEARRAEVAAVGDRLRENGFTLYELEAPGTLDGGDVLVVGNTVYVGRSGRTDADGIRQLREVVAMAGLDLTVVAVPVSAGLHLKSSASALPDGTVLISGELEPGVFGRALRVPAGESANVVALDERTVLVPASAPGTADLVADLGYTVVKVDLSEFEKLEGSASCLSIRS</sequence>
<evidence type="ECO:0000313" key="5">
    <source>
        <dbReference type="Proteomes" id="UP001501079"/>
    </source>
</evidence>
<feature type="transmembrane region" description="Helical" evidence="3">
    <location>
        <begin position="12"/>
        <end position="32"/>
    </location>
</feature>
<proteinExistence type="inferred from homology"/>
<dbReference type="PANTHER" id="PTHR12737:SF9">
    <property type="entry name" value="DIMETHYLARGININASE"/>
    <property type="match status" value="1"/>
</dbReference>
<organism evidence="4 5">
    <name type="scientific">Gryllotalpicola koreensis</name>
    <dbReference type="NCBI Taxonomy" id="993086"/>
    <lineage>
        <taxon>Bacteria</taxon>
        <taxon>Bacillati</taxon>
        <taxon>Actinomycetota</taxon>
        <taxon>Actinomycetes</taxon>
        <taxon>Micrococcales</taxon>
        <taxon>Microbacteriaceae</taxon>
        <taxon>Gryllotalpicola</taxon>
    </lineage>
</organism>